<dbReference type="InterPro" id="IPR009003">
    <property type="entry name" value="Peptidase_S1_PA"/>
</dbReference>
<proteinExistence type="predicted"/>
<organism evidence="2 3">
    <name type="scientific">Terrimonas ginsenosidimutans</name>
    <dbReference type="NCBI Taxonomy" id="2908004"/>
    <lineage>
        <taxon>Bacteria</taxon>
        <taxon>Pseudomonadati</taxon>
        <taxon>Bacteroidota</taxon>
        <taxon>Chitinophagia</taxon>
        <taxon>Chitinophagales</taxon>
        <taxon>Chitinophagaceae</taxon>
        <taxon>Terrimonas</taxon>
    </lineage>
</organism>
<sequence length="292" mass="31388">MNIFKISAIFGLTLSSLVCFSQLQTGRLDEQILKSIVVIKKGTATGTGFLVGKLGSANTGYGKLFLVTNKHMIGSYSLVDTLMIADSIQIFFYDSSNNNQILPIVLKLKPEGIPSHAIHLHPNPKVDVVAIDITYIVNQVPEIYKYCILSQMLLPLKEIPVETNTGWGSPVFAIGYPFGIRVNNTNTPVLKSGIIASALTGDLEIASSWKNRKGAILTAVQSGSFFLVDGLIVGGNSGGPIVTPAEKIERKLGDRTLAKYQPNYVLGIVSHGVSGSGISTIFSSDTIIELLY</sequence>
<dbReference type="Proteomes" id="UP001165367">
    <property type="component" value="Unassembled WGS sequence"/>
</dbReference>
<dbReference type="RefSeq" id="WP_237867905.1">
    <property type="nucleotide sequence ID" value="NZ_JAKLTR010000001.1"/>
</dbReference>
<evidence type="ECO:0000256" key="1">
    <source>
        <dbReference type="SAM" id="SignalP"/>
    </source>
</evidence>
<keyword evidence="1" id="KW-0732">Signal</keyword>
<name>A0ABS9KK35_9BACT</name>
<dbReference type="Gene3D" id="2.40.10.10">
    <property type="entry name" value="Trypsin-like serine proteases"/>
    <property type="match status" value="1"/>
</dbReference>
<evidence type="ECO:0000313" key="2">
    <source>
        <dbReference type="EMBL" id="MCG2612676.1"/>
    </source>
</evidence>
<keyword evidence="3" id="KW-1185">Reference proteome</keyword>
<dbReference type="InterPro" id="IPR043504">
    <property type="entry name" value="Peptidase_S1_PA_chymotrypsin"/>
</dbReference>
<accession>A0ABS9KK35</accession>
<reference evidence="2" key="1">
    <citation type="submission" date="2022-01" db="EMBL/GenBank/DDBJ databases">
        <authorList>
            <person name="Jo J.-H."/>
            <person name="Im W.-T."/>
        </authorList>
    </citation>
    <scope>NUCLEOTIDE SEQUENCE</scope>
    <source>
        <strain evidence="2">NA20</strain>
    </source>
</reference>
<dbReference type="EMBL" id="JAKLTR010000001">
    <property type="protein sequence ID" value="MCG2612676.1"/>
    <property type="molecule type" value="Genomic_DNA"/>
</dbReference>
<gene>
    <name evidence="2" type="ORF">LZZ85_00230</name>
</gene>
<feature type="chain" id="PRO_5045207711" description="Serine protease" evidence="1">
    <location>
        <begin position="22"/>
        <end position="292"/>
    </location>
</feature>
<dbReference type="SUPFAM" id="SSF50494">
    <property type="entry name" value="Trypsin-like serine proteases"/>
    <property type="match status" value="1"/>
</dbReference>
<evidence type="ECO:0008006" key="4">
    <source>
        <dbReference type="Google" id="ProtNLM"/>
    </source>
</evidence>
<evidence type="ECO:0000313" key="3">
    <source>
        <dbReference type="Proteomes" id="UP001165367"/>
    </source>
</evidence>
<protein>
    <recommendedName>
        <fullName evidence="4">Serine protease</fullName>
    </recommendedName>
</protein>
<feature type="signal peptide" evidence="1">
    <location>
        <begin position="1"/>
        <end position="21"/>
    </location>
</feature>
<comment type="caution">
    <text evidence="2">The sequence shown here is derived from an EMBL/GenBank/DDBJ whole genome shotgun (WGS) entry which is preliminary data.</text>
</comment>